<dbReference type="InterPro" id="IPR002131">
    <property type="entry name" value="Gphrmn_rcpt_fam"/>
</dbReference>
<feature type="transmembrane region" description="Helical" evidence="14">
    <location>
        <begin position="767"/>
        <end position="788"/>
    </location>
</feature>
<dbReference type="FunFam" id="1.20.1070.10:FF:000156">
    <property type="entry name" value="Lutropin-choriogonadotropic hormone receptor"/>
    <property type="match status" value="1"/>
</dbReference>
<dbReference type="InterPro" id="IPR000276">
    <property type="entry name" value="GPCR_Rhodpsn"/>
</dbReference>
<dbReference type="SMART" id="SM01381">
    <property type="entry name" value="7TM_GPCR_Srsx"/>
    <property type="match status" value="1"/>
</dbReference>
<dbReference type="GO" id="GO:0009755">
    <property type="term" value="P:hormone-mediated signaling pathway"/>
    <property type="evidence" value="ECO:0007669"/>
    <property type="project" value="TreeGrafter"/>
</dbReference>
<evidence type="ECO:0000256" key="7">
    <source>
        <dbReference type="ARBA" id="ARBA00022989"/>
    </source>
</evidence>
<accession>Q95YI7</accession>
<evidence type="ECO:0000256" key="11">
    <source>
        <dbReference type="ARBA" id="ARBA00023180"/>
    </source>
</evidence>
<keyword evidence="3" id="KW-0433">Leucine-rich repeat</keyword>
<reference evidence="17" key="1">
    <citation type="submission" date="2001-05" db="EMBL/GenBank/DDBJ databases">
        <title>cDNA cloning and functional analysis of a novel member of the glycoprotein hormone receptor family from a starfish Asterina pectinifera.</title>
        <authorList>
            <person name="Mita M."/>
            <person name="Hirai T."/>
            <person name="Oba Y."/>
            <person name="Yoshikuni M."/>
            <person name="Nagahama Y."/>
        </authorList>
    </citation>
    <scope>NUCLEOTIDE SEQUENCE</scope>
</reference>
<feature type="region of interest" description="Disordered" evidence="13">
    <location>
        <begin position="1257"/>
        <end position="1280"/>
    </location>
</feature>
<feature type="transmembrane region" description="Helical" evidence="14">
    <location>
        <begin position="721"/>
        <end position="746"/>
    </location>
</feature>
<dbReference type="PANTHER" id="PTHR24372:SF82">
    <property type="entry name" value="RICKETS"/>
    <property type="match status" value="1"/>
</dbReference>
<dbReference type="CDD" id="cd15136">
    <property type="entry name" value="7tmA_Glyco_hormone_R"/>
    <property type="match status" value="1"/>
</dbReference>
<feature type="domain" description="G-protein coupled receptors family 1 profile" evidence="16">
    <location>
        <begin position="571"/>
        <end position="817"/>
    </location>
</feature>
<name>Q95YI7_PATPE</name>
<feature type="region of interest" description="Disordered" evidence="13">
    <location>
        <begin position="1100"/>
        <end position="1176"/>
    </location>
</feature>
<dbReference type="PANTHER" id="PTHR24372">
    <property type="entry name" value="GLYCOPROTEIN HORMONE RECEPTOR"/>
    <property type="match status" value="1"/>
</dbReference>
<dbReference type="Pfam" id="PF00001">
    <property type="entry name" value="7tm_1"/>
    <property type="match status" value="1"/>
</dbReference>
<evidence type="ECO:0000256" key="3">
    <source>
        <dbReference type="ARBA" id="ARBA00022614"/>
    </source>
</evidence>
<keyword evidence="8" id="KW-0297">G-protein coupled receptor</keyword>
<dbReference type="InterPro" id="IPR003591">
    <property type="entry name" value="Leu-rich_rpt_typical-subtyp"/>
</dbReference>
<dbReference type="SUPFAM" id="SSF52058">
    <property type="entry name" value="L domain-like"/>
    <property type="match status" value="2"/>
</dbReference>
<feature type="compositionally biased region" description="Polar residues" evidence="13">
    <location>
        <begin position="1102"/>
        <end position="1112"/>
    </location>
</feature>
<keyword evidence="5 15" id="KW-0732">Signal</keyword>
<dbReference type="Gene3D" id="3.80.10.10">
    <property type="entry name" value="Ribonuclease Inhibitor"/>
    <property type="match status" value="2"/>
</dbReference>
<proteinExistence type="evidence at transcript level"/>
<feature type="chain" id="PRO_5004321370" evidence="15">
    <location>
        <begin position="27"/>
        <end position="1280"/>
    </location>
</feature>
<dbReference type="GO" id="GO:0007189">
    <property type="term" value="P:adenylate cyclase-activating G protein-coupled receptor signaling pathway"/>
    <property type="evidence" value="ECO:0007669"/>
    <property type="project" value="TreeGrafter"/>
</dbReference>
<sequence length="1280" mass="141701">MECKTVQLPRVSVYLLLLLCLRVVISSRVCGDTGFLCPGTLCCCHDGGTHVNCTRRNLTDVPASLLGITETLDLSFNNISILPADAFRHLPRLDTLILIGNRLSTLDKNVFRGLRNLDTLNLKLNRFQQVPRKAFRNDDLANLRKLHLDSNWIREVPADAFMNLTALHHLNLDHNQLSEVPTAALHHLSNLRILHLEHNSIPVVPDHAFAENSHLIELILRHNKITHLSAHAFAGLPNLWLLEFLGNSITSIAHTAFRNLPALRNLVILEVKNLSVFPDLTGTTSLEHLGIERCSLRAIPANFCDNMTGLTSLNLHNNLIEGLPSLSKCSSLKVLHLGTNKLTSLEGQPFSGLHDLYDLQLLENDISYIPADAFQSLSHLDTLSLSNNTIREIDSQAFAPCTSLQYLDLSNNSFPVLPTAGLQMLLKIRTYDNEQLEDFPPPSELPSITEIATAYPYHCCEYIELAEEYLKSLADRPNISETTYWASGSVPDYYNMTFDINSESWIDSIFGFGSLSIGSPTYLSGNYSRLLVPHNISCRPKPGPFMPCMDLFGSWPLRIGVWLVFLLAIIGNAIVIFVIIVSHTKMDVPRFLICNLAFADFFLGVYLGFLAGVDTSTLGVFRKFGARWQLSAGCRLAGFLAVFSSEFSIYTLSVITLERFYAIKHALHLEKRMKLPHAITVMCFGWIFSVTAAVLPLVNVSHYHRVPVCLPFDVDTTVAKVYVGSILILNILAFVIIMACYASIYLAIQGSHAWNCNDSRVARRMSLLVFTDFACWAPIAFFSLTAAFGLRLISLDGAKVLTIFVLPLNSCANPFLYTILTKQFKKDCKTIMRSLSNRVFRQRSMSRSITLSLGRHPSMRSTQAHQTSQLRWRTNGSISQDLTGDPCLVSFKTENAETSNVYTVSNFGSLADPRATETSNTNGSCSHDHSHSDSSTMLDPNTSNQTLADPRRGSRSPLLDLVAHVRGKTHDYKPKAKTRRKFSIPIPFFSNRSPNKTPAGDSGQPSPARSSPLGHRHKRSHSVTEGLLHKMGRKKPLTSVLSAPGVTSPISKSSERLHQGNNVHSGAIRIIIPQSENPGKDSTSATPAEDGDLQHQIRALQNPWQPSSTLFRSPQGPDQMEAQCLLDSPRSFNDPSSSKDEASEDISEAERLLRSSHGNPVRDQLSSANPSPLLHRPQELELVTVPATGSDNPDCDFGLGTASSPFPDTTEYMKFFPESPHKLNSGEVCAAEPDSQKIKSQGLGSLLVHLTRFEQNNSYNEVPSSPSKSDILCKPRESVV</sequence>
<evidence type="ECO:0000256" key="12">
    <source>
        <dbReference type="ARBA" id="ARBA00023224"/>
    </source>
</evidence>
<evidence type="ECO:0000256" key="2">
    <source>
        <dbReference type="ARBA" id="ARBA00022475"/>
    </source>
</evidence>
<dbReference type="InterPro" id="IPR017452">
    <property type="entry name" value="GPCR_Rhodpsn_7TM"/>
</dbReference>
<dbReference type="Gene3D" id="1.20.1070.10">
    <property type="entry name" value="Rhodopsin 7-helix transmembrane proteins"/>
    <property type="match status" value="1"/>
</dbReference>
<dbReference type="FunFam" id="3.80.10.10:FF:001164">
    <property type="entry name" value="GH01279p"/>
    <property type="match status" value="1"/>
</dbReference>
<dbReference type="AlphaFoldDB" id="Q95YI7"/>
<dbReference type="PRINTS" id="PR00237">
    <property type="entry name" value="GPCRRHODOPSN"/>
</dbReference>
<dbReference type="InterPro" id="IPR001611">
    <property type="entry name" value="Leu-rich_rpt"/>
</dbReference>
<gene>
    <name evidence="17" type="primary">apGPHR</name>
</gene>
<evidence type="ECO:0000256" key="14">
    <source>
        <dbReference type="SAM" id="Phobius"/>
    </source>
</evidence>
<dbReference type="SUPFAM" id="SSF81321">
    <property type="entry name" value="Family A G protein-coupled receptor-like"/>
    <property type="match status" value="1"/>
</dbReference>
<evidence type="ECO:0000256" key="5">
    <source>
        <dbReference type="ARBA" id="ARBA00022729"/>
    </source>
</evidence>
<evidence type="ECO:0000256" key="1">
    <source>
        <dbReference type="ARBA" id="ARBA00004651"/>
    </source>
</evidence>
<evidence type="ECO:0000256" key="4">
    <source>
        <dbReference type="ARBA" id="ARBA00022692"/>
    </source>
</evidence>
<keyword evidence="9 14" id="KW-0472">Membrane</keyword>
<keyword evidence="2" id="KW-1003">Cell membrane</keyword>
<keyword evidence="6" id="KW-0677">Repeat</keyword>
<dbReference type="GO" id="GO:0016500">
    <property type="term" value="F:protein-hormone receptor activity"/>
    <property type="evidence" value="ECO:0007669"/>
    <property type="project" value="InterPro"/>
</dbReference>
<comment type="subcellular location">
    <subcellularLocation>
        <location evidence="1">Cell membrane</location>
        <topology evidence="1">Multi-pass membrane protein</topology>
    </subcellularLocation>
</comment>
<keyword evidence="10 17" id="KW-0675">Receptor</keyword>
<protein>
    <submittedName>
        <fullName evidence="17">Glycoprotein hormone receptor</fullName>
    </submittedName>
</protein>
<evidence type="ECO:0000256" key="15">
    <source>
        <dbReference type="SAM" id="SignalP"/>
    </source>
</evidence>
<feature type="transmembrane region" description="Helical" evidence="14">
    <location>
        <begin position="636"/>
        <end position="657"/>
    </location>
</feature>
<dbReference type="PROSITE" id="PS50262">
    <property type="entry name" value="G_PROTEIN_RECEP_F1_2"/>
    <property type="match status" value="1"/>
</dbReference>
<keyword evidence="12" id="KW-0807">Transducer</keyword>
<feature type="region of interest" description="Disordered" evidence="13">
    <location>
        <begin position="913"/>
        <end position="1058"/>
    </location>
</feature>
<feature type="compositionally biased region" description="Polar residues" evidence="13">
    <location>
        <begin position="936"/>
        <end position="947"/>
    </location>
</feature>
<dbReference type="PRINTS" id="PR00373">
    <property type="entry name" value="GLYCHORMONER"/>
</dbReference>
<feature type="transmembrane region" description="Helical" evidence="14">
    <location>
        <begin position="592"/>
        <end position="613"/>
    </location>
</feature>
<evidence type="ECO:0000256" key="9">
    <source>
        <dbReference type="ARBA" id="ARBA00023136"/>
    </source>
</evidence>
<dbReference type="PROSITE" id="PS51450">
    <property type="entry name" value="LRR"/>
    <property type="match status" value="5"/>
</dbReference>
<feature type="transmembrane region" description="Helical" evidence="14">
    <location>
        <begin position="559"/>
        <end position="580"/>
    </location>
</feature>
<dbReference type="FunFam" id="3.80.10.10:FF:000770">
    <property type="entry name" value="Uncharacterized protein"/>
    <property type="match status" value="1"/>
</dbReference>
<keyword evidence="7 14" id="KW-1133">Transmembrane helix</keyword>
<dbReference type="PROSITE" id="PS00237">
    <property type="entry name" value="G_PROTEIN_RECEP_F1_1"/>
    <property type="match status" value="1"/>
</dbReference>
<dbReference type="InterPro" id="IPR032675">
    <property type="entry name" value="LRR_dom_sf"/>
</dbReference>
<evidence type="ECO:0000256" key="6">
    <source>
        <dbReference type="ARBA" id="ARBA00022737"/>
    </source>
</evidence>
<organism evidence="17">
    <name type="scientific">Patiria pectinifera</name>
    <name type="common">Starfish</name>
    <name type="synonym">Asterina pectinifera</name>
    <dbReference type="NCBI Taxonomy" id="7594"/>
    <lineage>
        <taxon>Eukaryota</taxon>
        <taxon>Metazoa</taxon>
        <taxon>Echinodermata</taxon>
        <taxon>Eleutherozoa</taxon>
        <taxon>Asterozoa</taxon>
        <taxon>Asteroidea</taxon>
        <taxon>Valvatacea</taxon>
        <taxon>Valvatida</taxon>
        <taxon>Asterinidae</taxon>
        <taxon>Patiria</taxon>
    </lineage>
</organism>
<feature type="compositionally biased region" description="Polar residues" evidence="13">
    <location>
        <begin position="1257"/>
        <end position="1268"/>
    </location>
</feature>
<dbReference type="InterPro" id="IPR025875">
    <property type="entry name" value="Leu-rich_rpt_4"/>
</dbReference>
<dbReference type="SMART" id="SM00369">
    <property type="entry name" value="LRR_TYP"/>
    <property type="match status" value="14"/>
</dbReference>
<evidence type="ECO:0000256" key="10">
    <source>
        <dbReference type="ARBA" id="ARBA00023170"/>
    </source>
</evidence>
<feature type="transmembrane region" description="Helical" evidence="14">
    <location>
        <begin position="678"/>
        <end position="701"/>
    </location>
</feature>
<evidence type="ECO:0000256" key="8">
    <source>
        <dbReference type="ARBA" id="ARBA00023040"/>
    </source>
</evidence>
<evidence type="ECO:0000313" key="17">
    <source>
        <dbReference type="EMBL" id="BAB68208.1"/>
    </source>
</evidence>
<feature type="compositionally biased region" description="Basic and acidic residues" evidence="13">
    <location>
        <begin position="1271"/>
        <end position="1280"/>
    </location>
</feature>
<feature type="signal peptide" evidence="15">
    <location>
        <begin position="1"/>
        <end position="26"/>
    </location>
</feature>
<dbReference type="Pfam" id="PF13855">
    <property type="entry name" value="LRR_8"/>
    <property type="match status" value="3"/>
</dbReference>
<keyword evidence="4 14" id="KW-0812">Transmembrane</keyword>
<dbReference type="GO" id="GO:0005886">
    <property type="term" value="C:plasma membrane"/>
    <property type="evidence" value="ECO:0007669"/>
    <property type="project" value="UniProtKB-SubCell"/>
</dbReference>
<dbReference type="EMBL" id="AB061861">
    <property type="protein sequence ID" value="BAB68208.1"/>
    <property type="molecule type" value="mRNA"/>
</dbReference>
<evidence type="ECO:0000256" key="13">
    <source>
        <dbReference type="SAM" id="MobiDB-lite"/>
    </source>
</evidence>
<keyword evidence="11" id="KW-0325">Glycoprotein</keyword>
<evidence type="ECO:0000259" key="16">
    <source>
        <dbReference type="PROSITE" id="PS50262"/>
    </source>
</evidence>
<dbReference type="Pfam" id="PF12799">
    <property type="entry name" value="LRR_4"/>
    <property type="match status" value="1"/>
</dbReference>
<dbReference type="GO" id="GO:0008528">
    <property type="term" value="F:G protein-coupled peptide receptor activity"/>
    <property type="evidence" value="ECO:0007669"/>
    <property type="project" value="TreeGrafter"/>
</dbReference>